<feature type="region of interest" description="Disordered" evidence="1">
    <location>
        <begin position="384"/>
        <end position="407"/>
    </location>
</feature>
<protein>
    <submittedName>
        <fullName evidence="2">Uncharacterized protein</fullName>
    </submittedName>
</protein>
<accession>A0A9K3GKP9</accession>
<feature type="non-terminal residue" evidence="2">
    <location>
        <position position="1"/>
    </location>
</feature>
<feature type="region of interest" description="Disordered" evidence="1">
    <location>
        <begin position="293"/>
        <end position="350"/>
    </location>
</feature>
<feature type="compositionally biased region" description="Basic and acidic residues" evidence="1">
    <location>
        <begin position="159"/>
        <end position="199"/>
    </location>
</feature>
<dbReference type="EMBL" id="BDIP01002585">
    <property type="protein sequence ID" value="GIQ86518.1"/>
    <property type="molecule type" value="Genomic_DNA"/>
</dbReference>
<organism evidence="2 3">
    <name type="scientific">Kipferlia bialata</name>
    <dbReference type="NCBI Taxonomy" id="797122"/>
    <lineage>
        <taxon>Eukaryota</taxon>
        <taxon>Metamonada</taxon>
        <taxon>Carpediemonas-like organisms</taxon>
        <taxon>Kipferlia</taxon>
    </lineage>
</organism>
<feature type="compositionally biased region" description="Basic and acidic residues" evidence="1">
    <location>
        <begin position="304"/>
        <end position="339"/>
    </location>
</feature>
<sequence>MLCPTPHATSPRGQHIVSPPLLASDVLSADDVRFSMDGRDTRRERERERERDGQTGYGGYVTPTRRANSARTRARPLPVAEDPHALAVKELVQSNAMKQSQIDKLQRERETQTQALQAATTDLTEWKTRYRREISAKETALGSLRAEYQAVQRDLQSLRSKEEGAKRDRERERERDVQSDREERERERQEVERETRSLEAKNLGLQKQVSTMRTTLETQHQETLSLRQKLEEREASLSALSGIESVCQAAEAEAREAKEALAQREASAASDMAQLRLDLETARETIDNMTDQAVIAQQTQQEAEAERERERERERQEAREALRAAEEALQAERERAEERESQEEEGERTRLSLIQAEAAAKQLSAKLKLRDSLLAEAQAESAQLRAKARGEDSRVRRAVKEAKRAWE</sequence>
<feature type="region of interest" description="Disordered" evidence="1">
    <location>
        <begin position="251"/>
        <end position="270"/>
    </location>
</feature>
<name>A0A9K3GKP9_9EUKA</name>
<dbReference type="Proteomes" id="UP000265618">
    <property type="component" value="Unassembled WGS sequence"/>
</dbReference>
<feature type="region of interest" description="Disordered" evidence="1">
    <location>
        <begin position="1"/>
        <end position="21"/>
    </location>
</feature>
<feature type="compositionally biased region" description="Basic and acidic residues" evidence="1">
    <location>
        <begin position="252"/>
        <end position="262"/>
    </location>
</feature>
<proteinExistence type="predicted"/>
<feature type="region of interest" description="Disordered" evidence="1">
    <location>
        <begin position="33"/>
        <end position="81"/>
    </location>
</feature>
<evidence type="ECO:0000313" key="3">
    <source>
        <dbReference type="Proteomes" id="UP000265618"/>
    </source>
</evidence>
<feature type="compositionally biased region" description="Low complexity" evidence="1">
    <location>
        <begin position="62"/>
        <end position="71"/>
    </location>
</feature>
<evidence type="ECO:0000256" key="1">
    <source>
        <dbReference type="SAM" id="MobiDB-lite"/>
    </source>
</evidence>
<feature type="compositionally biased region" description="Basic and acidic residues" evidence="1">
    <location>
        <begin position="33"/>
        <end position="53"/>
    </location>
</feature>
<gene>
    <name evidence="2" type="ORF">KIPB_008389</name>
</gene>
<comment type="caution">
    <text evidence="2">The sequence shown here is derived from an EMBL/GenBank/DDBJ whole genome shotgun (WGS) entry which is preliminary data.</text>
</comment>
<keyword evidence="3" id="KW-1185">Reference proteome</keyword>
<dbReference type="AlphaFoldDB" id="A0A9K3GKP9"/>
<feature type="region of interest" description="Disordered" evidence="1">
    <location>
        <begin position="147"/>
        <end position="199"/>
    </location>
</feature>
<reference evidence="2 3" key="1">
    <citation type="journal article" date="2018" name="PLoS ONE">
        <title>The draft genome of Kipferlia bialata reveals reductive genome evolution in fornicate parasites.</title>
        <authorList>
            <person name="Tanifuji G."/>
            <person name="Takabayashi S."/>
            <person name="Kume K."/>
            <person name="Takagi M."/>
            <person name="Nakayama T."/>
            <person name="Kamikawa R."/>
            <person name="Inagaki Y."/>
            <person name="Hashimoto T."/>
        </authorList>
    </citation>
    <scope>NUCLEOTIDE SEQUENCE [LARGE SCALE GENOMIC DNA]</scope>
    <source>
        <strain evidence="2">NY0173</strain>
    </source>
</reference>
<evidence type="ECO:0000313" key="2">
    <source>
        <dbReference type="EMBL" id="GIQ86518.1"/>
    </source>
</evidence>
<feature type="compositionally biased region" description="Basic and acidic residues" evidence="1">
    <location>
        <begin position="388"/>
        <end position="407"/>
    </location>
</feature>